<feature type="region of interest" description="Disordered" evidence="8">
    <location>
        <begin position="428"/>
        <end position="457"/>
    </location>
</feature>
<keyword evidence="11" id="KW-1185">Reference proteome</keyword>
<dbReference type="PANTHER" id="PTHR14898">
    <property type="entry name" value="ENHANCER OF POLYCOMB"/>
    <property type="match status" value="1"/>
</dbReference>
<sequence length="883" mass="99035">MPRHGQAPATNIRNRYRINNKSRLKVIKGNIDTDPVVVDEDEEKNRLLQSVAGVDQEDANEHHLQAVLSAAALQHNNSALSVKEEEKKEDSAAFIPIPDSTGLVDDHEKLYPPNRYRDPVGYVQSTSTVEDLVDATLAGGFIYLMDERDAEWLTKNNEEARGEGTSAQGAVSGSRPSSRGNKSKGKEPDSPQPVAITEDQFELVMGLFEKVTHEKTEFLHHVCVTWLSREFKSNTSTQSLETGMDFPPFVDYQDTFSSSLSSSMFASHKAPSWLPSPTDLLQMAKTIYPYWKERRLERSGHSIIPNLNVSSFVSDEEVKANDLSQFDESDTPNESFVCFRRRDVKAARKTRAAQVSSSDKLYRLQIELAQALQLADLVLQREQVKRESSAQSKHVWEQRQEFMELKLKNPMLSEKGDEELLIDKERPTKKESTRVKIPAKADAQGANRPQFIPPRERSEHCRATIEAHLQRVKEVDQHWEDVVDTGYVAPPASYASRLFKYVTPPSTPRALSPEPGQENDGQRPRRAVRLRYGRGGRRFVDRRPQSDNQTLAAGRKRPLDREEDELAEERDRRLRERWRFDSDDNPPYGPKGSDEQDRVLVDEFDPRHVSLHLQYTLDLTRDIDYGYMLNDPTIIRYTPDGKATTYLPFRPSLPSAFPFQPSTRPPVPISQSPEKSAVLASSSRPGVFIPVSPAVAAQVTPGRRPLPTGTEAVAQQAPAIRAAPATVPTPQREGVAATSTSPPQPPQSSQPVTNNVARGAINIPYVVKTDTTATSAISPTKESSNEPAKAQGQSVPQVNGTNQFSISCQRAHQFFARFHDGFPHRCDDSDWRVQVEVASRTTIDQAPEYYCGVEDESSDKTAALGDEREREDELILLVFSCWC</sequence>
<evidence type="ECO:0000313" key="11">
    <source>
        <dbReference type="Proteomes" id="UP001437256"/>
    </source>
</evidence>
<comment type="function">
    <text evidence="6">Component of the NuA4 histone acetyltransferase complex which is involved in transcriptional activation of selected genes principally by acetylation of nucleosomal histone H4 and H2A. The NuA4 complex is also involved in DNA repair. Involved in gene silencing by neighboring heterochromatin, blockage of the silencing spreading along the chromosome, and required for cell cycle progression through G2/M.</text>
</comment>
<dbReference type="InterPro" id="IPR024943">
    <property type="entry name" value="Enhancer_polycomb"/>
</dbReference>
<dbReference type="Proteomes" id="UP001437256">
    <property type="component" value="Unassembled WGS sequence"/>
</dbReference>
<comment type="caution">
    <text evidence="10">The sequence shown here is derived from an EMBL/GenBank/DDBJ whole genome shotgun (WGS) entry which is preliminary data.</text>
</comment>
<evidence type="ECO:0000256" key="6">
    <source>
        <dbReference type="ARBA" id="ARBA00025513"/>
    </source>
</evidence>
<dbReference type="InterPro" id="IPR030476">
    <property type="entry name" value="Pentaxin_CS"/>
</dbReference>
<feature type="compositionally biased region" description="Basic and acidic residues" evidence="8">
    <location>
        <begin position="569"/>
        <end position="582"/>
    </location>
</feature>
<reference evidence="10 11" key="1">
    <citation type="submission" date="2024-05" db="EMBL/GenBank/DDBJ databases">
        <title>A draft genome resource for the thread blight pathogen Marasmius tenuissimus strain MS-2.</title>
        <authorList>
            <person name="Yulfo-Soto G.E."/>
            <person name="Baruah I.K."/>
            <person name="Amoako-Attah I."/>
            <person name="Bukari Y."/>
            <person name="Meinhardt L.W."/>
            <person name="Bailey B.A."/>
            <person name="Cohen S.P."/>
        </authorList>
    </citation>
    <scope>NUCLEOTIDE SEQUENCE [LARGE SCALE GENOMIC DNA]</scope>
    <source>
        <strain evidence="10 11">MS-2</strain>
    </source>
</reference>
<evidence type="ECO:0000256" key="7">
    <source>
        <dbReference type="RuleBase" id="RU361124"/>
    </source>
</evidence>
<feature type="region of interest" description="Disordered" evidence="8">
    <location>
        <begin position="96"/>
        <end position="116"/>
    </location>
</feature>
<name>A0ABR3A3N0_9AGAR</name>
<feature type="compositionally biased region" description="Basic residues" evidence="8">
    <location>
        <begin position="524"/>
        <end position="537"/>
    </location>
</feature>
<keyword evidence="5 7" id="KW-0539">Nucleus</keyword>
<feature type="compositionally biased region" description="Polar residues" evidence="8">
    <location>
        <begin position="165"/>
        <end position="180"/>
    </location>
</feature>
<feature type="region of interest" description="Disordered" evidence="8">
    <location>
        <begin position="158"/>
        <end position="195"/>
    </location>
</feature>
<protein>
    <recommendedName>
        <fullName evidence="7">Enhancer of polycomb-like protein</fullName>
    </recommendedName>
</protein>
<evidence type="ECO:0000256" key="3">
    <source>
        <dbReference type="ARBA" id="ARBA00023015"/>
    </source>
</evidence>
<keyword evidence="4 7" id="KW-0804">Transcription</keyword>
<accession>A0ABR3A3N0</accession>
<evidence type="ECO:0000256" key="4">
    <source>
        <dbReference type="ARBA" id="ARBA00023163"/>
    </source>
</evidence>
<evidence type="ECO:0000259" key="9">
    <source>
        <dbReference type="Pfam" id="PF10513"/>
    </source>
</evidence>
<feature type="compositionally biased region" description="Basic and acidic residues" evidence="8">
    <location>
        <begin position="104"/>
        <end position="116"/>
    </location>
</feature>
<feature type="domain" description="Enhancer of polycomb-like N-terminal" evidence="9">
    <location>
        <begin position="16"/>
        <end position="210"/>
    </location>
</feature>
<dbReference type="EMBL" id="JBBXMP010000021">
    <property type="protein sequence ID" value="KAL0067972.1"/>
    <property type="molecule type" value="Genomic_DNA"/>
</dbReference>
<evidence type="ECO:0000313" key="10">
    <source>
        <dbReference type="EMBL" id="KAL0067972.1"/>
    </source>
</evidence>
<feature type="region of interest" description="Disordered" evidence="8">
    <location>
        <begin position="774"/>
        <end position="798"/>
    </location>
</feature>
<feature type="region of interest" description="Disordered" evidence="8">
    <location>
        <begin position="505"/>
        <end position="597"/>
    </location>
</feature>
<evidence type="ECO:0000256" key="2">
    <source>
        <dbReference type="ARBA" id="ARBA00008035"/>
    </source>
</evidence>
<comment type="subcellular location">
    <subcellularLocation>
        <location evidence="1 7">Nucleus</location>
    </subcellularLocation>
</comment>
<keyword evidence="3 7" id="KW-0805">Transcription regulation</keyword>
<proteinExistence type="inferred from homology"/>
<evidence type="ECO:0000256" key="1">
    <source>
        <dbReference type="ARBA" id="ARBA00004123"/>
    </source>
</evidence>
<comment type="similarity">
    <text evidence="2 7">Belongs to the enhancer of polycomb family.</text>
</comment>
<gene>
    <name evidence="10" type="primary">EPL1_1</name>
    <name evidence="10" type="ORF">AAF712_004875</name>
</gene>
<evidence type="ECO:0000256" key="5">
    <source>
        <dbReference type="ARBA" id="ARBA00023242"/>
    </source>
</evidence>
<feature type="region of interest" description="Disordered" evidence="8">
    <location>
        <begin position="719"/>
        <end position="755"/>
    </location>
</feature>
<feature type="compositionally biased region" description="Low complexity" evidence="8">
    <location>
        <begin position="719"/>
        <end position="730"/>
    </location>
</feature>
<dbReference type="InterPro" id="IPR019542">
    <property type="entry name" value="Enhancer_polycomb-like_N"/>
</dbReference>
<dbReference type="PROSITE" id="PS00289">
    <property type="entry name" value="PTX_1"/>
    <property type="match status" value="1"/>
</dbReference>
<organism evidence="10 11">
    <name type="scientific">Marasmius tenuissimus</name>
    <dbReference type="NCBI Taxonomy" id="585030"/>
    <lineage>
        <taxon>Eukaryota</taxon>
        <taxon>Fungi</taxon>
        <taxon>Dikarya</taxon>
        <taxon>Basidiomycota</taxon>
        <taxon>Agaricomycotina</taxon>
        <taxon>Agaricomycetes</taxon>
        <taxon>Agaricomycetidae</taxon>
        <taxon>Agaricales</taxon>
        <taxon>Marasmiineae</taxon>
        <taxon>Marasmiaceae</taxon>
        <taxon>Marasmius</taxon>
    </lineage>
</organism>
<dbReference type="Pfam" id="PF10513">
    <property type="entry name" value="EPL1"/>
    <property type="match status" value="1"/>
</dbReference>
<evidence type="ECO:0000256" key="8">
    <source>
        <dbReference type="SAM" id="MobiDB-lite"/>
    </source>
</evidence>